<comment type="caution">
    <text evidence="2">The sequence shown here is derived from an EMBL/GenBank/DDBJ whole genome shotgun (WGS) entry which is preliminary data.</text>
</comment>
<gene>
    <name evidence="2" type="ORF">HNQ08_002154</name>
</gene>
<dbReference type="GO" id="GO:0016887">
    <property type="term" value="F:ATP hydrolysis activity"/>
    <property type="evidence" value="ECO:0007669"/>
    <property type="project" value="InterPro"/>
</dbReference>
<dbReference type="Proteomes" id="UP000552709">
    <property type="component" value="Unassembled WGS sequence"/>
</dbReference>
<feature type="domain" description="ORC1/DEAH AAA+ ATPase" evidence="1">
    <location>
        <begin position="55"/>
        <end position="167"/>
    </location>
</feature>
<dbReference type="Gene3D" id="3.40.50.300">
    <property type="entry name" value="P-loop containing nucleotide triphosphate hydrolases"/>
    <property type="match status" value="1"/>
</dbReference>
<evidence type="ECO:0000259" key="1">
    <source>
        <dbReference type="Pfam" id="PF13401"/>
    </source>
</evidence>
<dbReference type="InterPro" id="IPR052026">
    <property type="entry name" value="ExeA_AAA_ATPase_DNA-bind"/>
</dbReference>
<reference evidence="2 3" key="1">
    <citation type="submission" date="2020-08" db="EMBL/GenBank/DDBJ databases">
        <title>Genomic Encyclopedia of Type Strains, Phase IV (KMG-IV): sequencing the most valuable type-strain genomes for metagenomic binning, comparative biology and taxonomic classification.</title>
        <authorList>
            <person name="Goeker M."/>
        </authorList>
    </citation>
    <scope>NUCLEOTIDE SEQUENCE [LARGE SCALE GENOMIC DNA]</scope>
    <source>
        <strain evidence="2 3">DSM 27939</strain>
    </source>
</reference>
<evidence type="ECO:0000313" key="2">
    <source>
        <dbReference type="EMBL" id="MBB5363056.1"/>
    </source>
</evidence>
<sequence>MKPAKNAELQADIEPVIDLKLVPVETPAPAPTVYSTPAVRLVLSRIDYAVKIHSPLCVISGEHGGGKSTAAKLYAQSNPRALYWEVPPEYDAREVVADLCQRLRISAGEAWRVRTSVLIQHLKQQSFVILLDESQRLNYRAMDVLKYIADQSQTTVVMLGSPWLDRMVDRHSDIASRAWVRGRVQPIELTDLAGLLGSQGYNPKTLAAVHGATGGVMRRIMALLDHLDEGLKRAPDMTRADLTPEHVRKVASEVLS</sequence>
<dbReference type="InterPro" id="IPR049945">
    <property type="entry name" value="AAA_22"/>
</dbReference>
<dbReference type="EMBL" id="JACHFL010000004">
    <property type="protein sequence ID" value="MBB5363056.1"/>
    <property type="molecule type" value="Genomic_DNA"/>
</dbReference>
<protein>
    <recommendedName>
        <fullName evidence="1">ORC1/DEAH AAA+ ATPase domain-containing protein</fullName>
    </recommendedName>
</protein>
<dbReference type="InterPro" id="IPR027417">
    <property type="entry name" value="P-loop_NTPase"/>
</dbReference>
<evidence type="ECO:0000313" key="3">
    <source>
        <dbReference type="Proteomes" id="UP000552709"/>
    </source>
</evidence>
<dbReference type="RefSeq" id="WP_184131224.1">
    <property type="nucleotide sequence ID" value="NZ_JACHFL010000004.1"/>
</dbReference>
<accession>A0A7W8JWJ4</accession>
<dbReference type="Pfam" id="PF13401">
    <property type="entry name" value="AAA_22"/>
    <property type="match status" value="1"/>
</dbReference>
<dbReference type="PANTHER" id="PTHR35894:SF1">
    <property type="entry name" value="PHOSPHORIBULOKINASE _ URIDINE KINASE FAMILY"/>
    <property type="match status" value="1"/>
</dbReference>
<dbReference type="PANTHER" id="PTHR35894">
    <property type="entry name" value="GENERAL SECRETION PATHWAY PROTEIN A-RELATED"/>
    <property type="match status" value="1"/>
</dbReference>
<proteinExistence type="predicted"/>
<name>A0A7W8JWJ4_9DEIO</name>
<dbReference type="AlphaFoldDB" id="A0A7W8JWJ4"/>
<organism evidence="2 3">
    <name type="scientific">Deinococcus humi</name>
    <dbReference type="NCBI Taxonomy" id="662880"/>
    <lineage>
        <taxon>Bacteria</taxon>
        <taxon>Thermotogati</taxon>
        <taxon>Deinococcota</taxon>
        <taxon>Deinococci</taxon>
        <taxon>Deinococcales</taxon>
        <taxon>Deinococcaceae</taxon>
        <taxon>Deinococcus</taxon>
    </lineage>
</organism>
<keyword evidence="3" id="KW-1185">Reference proteome</keyword>
<dbReference type="SUPFAM" id="SSF52540">
    <property type="entry name" value="P-loop containing nucleoside triphosphate hydrolases"/>
    <property type="match status" value="1"/>
</dbReference>